<proteinExistence type="predicted"/>
<evidence type="ECO:0000313" key="2">
    <source>
        <dbReference type="Proteomes" id="UP001062846"/>
    </source>
</evidence>
<organism evidence="1 2">
    <name type="scientific">Rhododendron molle</name>
    <name type="common">Chinese azalea</name>
    <name type="synonym">Azalea mollis</name>
    <dbReference type="NCBI Taxonomy" id="49168"/>
    <lineage>
        <taxon>Eukaryota</taxon>
        <taxon>Viridiplantae</taxon>
        <taxon>Streptophyta</taxon>
        <taxon>Embryophyta</taxon>
        <taxon>Tracheophyta</taxon>
        <taxon>Spermatophyta</taxon>
        <taxon>Magnoliopsida</taxon>
        <taxon>eudicotyledons</taxon>
        <taxon>Gunneridae</taxon>
        <taxon>Pentapetalae</taxon>
        <taxon>asterids</taxon>
        <taxon>Ericales</taxon>
        <taxon>Ericaceae</taxon>
        <taxon>Ericoideae</taxon>
        <taxon>Rhodoreae</taxon>
        <taxon>Rhododendron</taxon>
    </lineage>
</organism>
<keyword evidence="2" id="KW-1185">Reference proteome</keyword>
<accession>A0ACC0M408</accession>
<gene>
    <name evidence="1" type="ORF">RHMOL_Rhmol10G0147200</name>
</gene>
<dbReference type="EMBL" id="CM046397">
    <property type="protein sequence ID" value="KAI8535078.1"/>
    <property type="molecule type" value="Genomic_DNA"/>
</dbReference>
<evidence type="ECO:0000313" key="1">
    <source>
        <dbReference type="EMBL" id="KAI8535078.1"/>
    </source>
</evidence>
<comment type="caution">
    <text evidence="1">The sequence shown here is derived from an EMBL/GenBank/DDBJ whole genome shotgun (WGS) entry which is preliminary data.</text>
</comment>
<protein>
    <submittedName>
        <fullName evidence="1">Uncharacterized protein</fullName>
    </submittedName>
</protein>
<dbReference type="Proteomes" id="UP001062846">
    <property type="component" value="Chromosome 10"/>
</dbReference>
<name>A0ACC0M408_RHOML</name>
<reference evidence="1" key="1">
    <citation type="submission" date="2022-02" db="EMBL/GenBank/DDBJ databases">
        <title>Plant Genome Project.</title>
        <authorList>
            <person name="Zhang R.-G."/>
        </authorList>
    </citation>
    <scope>NUCLEOTIDE SEQUENCE</scope>
    <source>
        <strain evidence="1">AT1</strain>
    </source>
</reference>
<sequence>MQQQLLAAFTSLTEIILTALPKATTGQNDDPQQTHAGGNNGQTTPPQIPLSAPHHLRPVLVSACGRNCRKPYWDPMGKKLQEKLGTIFTLLESAYNIHHVVNPARKDTWKGKATCATFAIAEASRTQQLAGGRKRRERKPGPAPDYPCSMDEVRALVTAWITDGEMELPQ</sequence>